<feature type="transmembrane region" description="Helical" evidence="1">
    <location>
        <begin position="147"/>
        <end position="170"/>
    </location>
</feature>
<feature type="transmembrane region" description="Helical" evidence="1">
    <location>
        <begin position="182"/>
        <end position="202"/>
    </location>
</feature>
<keyword evidence="3" id="KW-1185">Reference proteome</keyword>
<proteinExistence type="predicted"/>
<dbReference type="EMBL" id="CP113524">
    <property type="protein sequence ID" value="WAJ23815.1"/>
    <property type="molecule type" value="Genomic_DNA"/>
</dbReference>
<accession>A0ABY7ABU5</accession>
<keyword evidence="1" id="KW-1133">Transmembrane helix</keyword>
<sequence>MNQKKNILSGYGSLLKAIRSTMFICTKQIFDGGFLFVAGGYMIQAVQFVMLIFIWKSLNQGEELLTYTLMATILHQELNIISPATSSLWEGSVIGRFLRPMPVEASFIAETIGKWWIPNFLFFGLPLWLLAPFIGISPWPASLHHGILAFISLLLAASLGFAIDLIFASFAMHLKNGCFAALAIREAIFALLSGEMIPFTLFPKAVGTIFSLMPLGSIGHGPLTIYTGLADNPGFVLGLQVFWNLTIWTGAILFFRKSKERMISFGG</sequence>
<gene>
    <name evidence="2" type="ORF">OW255_20080</name>
</gene>
<protein>
    <recommendedName>
        <fullName evidence="4">ABC-2 type transport system permease protein</fullName>
    </recommendedName>
</protein>
<feature type="transmembrane region" description="Helical" evidence="1">
    <location>
        <begin position="29"/>
        <end position="55"/>
    </location>
</feature>
<keyword evidence="1" id="KW-0472">Membrane</keyword>
<dbReference type="Proteomes" id="UP001163115">
    <property type="component" value="Chromosome"/>
</dbReference>
<evidence type="ECO:0000313" key="2">
    <source>
        <dbReference type="EMBL" id="WAJ23815.1"/>
    </source>
</evidence>
<keyword evidence="1" id="KW-0812">Transmembrane</keyword>
<name>A0ABY7ABU5_9FIRM</name>
<evidence type="ECO:0000313" key="3">
    <source>
        <dbReference type="Proteomes" id="UP001163115"/>
    </source>
</evidence>
<dbReference type="RefSeq" id="WP_268115136.1">
    <property type="nucleotide sequence ID" value="NZ_CP113524.1"/>
</dbReference>
<dbReference type="PANTHER" id="PTHR36832">
    <property type="entry name" value="SLR1174 PROTEIN-RELATED"/>
    <property type="match status" value="1"/>
</dbReference>
<organism evidence="2 3">
    <name type="scientific">Lacrimispora xylanolytica</name>
    <dbReference type="NCBI Taxonomy" id="29375"/>
    <lineage>
        <taxon>Bacteria</taxon>
        <taxon>Bacillati</taxon>
        <taxon>Bacillota</taxon>
        <taxon>Clostridia</taxon>
        <taxon>Lachnospirales</taxon>
        <taxon>Lachnospiraceae</taxon>
        <taxon>Lacrimispora</taxon>
    </lineage>
</organism>
<reference evidence="2" key="1">
    <citation type="submission" date="2022-11" db="EMBL/GenBank/DDBJ databases">
        <title>Lacrimispora xylanolytica sy1, complete genome.</title>
        <authorList>
            <person name="Choi S."/>
        </authorList>
    </citation>
    <scope>NUCLEOTIDE SEQUENCE</scope>
    <source>
        <strain evidence="2">Sy1</strain>
    </source>
</reference>
<feature type="transmembrane region" description="Helical" evidence="1">
    <location>
        <begin position="235"/>
        <end position="255"/>
    </location>
</feature>
<evidence type="ECO:0000256" key="1">
    <source>
        <dbReference type="SAM" id="Phobius"/>
    </source>
</evidence>
<dbReference type="PANTHER" id="PTHR36832:SF1">
    <property type="entry name" value="SLR1174 PROTEIN"/>
    <property type="match status" value="1"/>
</dbReference>
<evidence type="ECO:0008006" key="4">
    <source>
        <dbReference type="Google" id="ProtNLM"/>
    </source>
</evidence>
<feature type="transmembrane region" description="Helical" evidence="1">
    <location>
        <begin position="115"/>
        <end position="135"/>
    </location>
</feature>